<dbReference type="SMART" id="SM00986">
    <property type="entry name" value="UDG"/>
    <property type="match status" value="1"/>
</dbReference>
<dbReference type="PATRIC" id="fig|1461583.4.peg.2605"/>
<proteinExistence type="predicted"/>
<dbReference type="InterPro" id="IPR005122">
    <property type="entry name" value="Uracil-DNA_glycosylase-like"/>
</dbReference>
<organism evidence="2">
    <name type="scientific">Metalysinibacillus saudimassiliensis</name>
    <dbReference type="NCBI Taxonomy" id="1461583"/>
    <lineage>
        <taxon>Bacteria</taxon>
        <taxon>Bacillati</taxon>
        <taxon>Bacillota</taxon>
        <taxon>Bacilli</taxon>
        <taxon>Bacillales</taxon>
        <taxon>Caryophanaceae</taxon>
        <taxon>Metalysinibacillus</taxon>
    </lineage>
</organism>
<dbReference type="SMART" id="SM00987">
    <property type="entry name" value="UreE_C"/>
    <property type="match status" value="1"/>
</dbReference>
<dbReference type="InterPro" id="IPR026353">
    <property type="entry name" value="Hypoxan-DNA_Glyclase"/>
</dbReference>
<evidence type="ECO:0000259" key="1">
    <source>
        <dbReference type="SMART" id="SM00986"/>
    </source>
</evidence>
<dbReference type="SUPFAM" id="SSF52141">
    <property type="entry name" value="Uracil-DNA glycosylase-like"/>
    <property type="match status" value="1"/>
</dbReference>
<dbReference type="InterPro" id="IPR036895">
    <property type="entry name" value="Uracil-DNA_glycosylase-like_sf"/>
</dbReference>
<name>A0A078MF19_9BACL</name>
<dbReference type="AlphaFoldDB" id="A0A078MF19"/>
<dbReference type="NCBIfam" id="TIGR04274">
    <property type="entry name" value="hypoxanDNAglyco"/>
    <property type="match status" value="1"/>
</dbReference>
<feature type="domain" description="Uracil-DNA glycosylase-like" evidence="1">
    <location>
        <begin position="7"/>
        <end position="162"/>
    </location>
</feature>
<sequence>MREQSLAPVVDNDTAVLVIGSMPGVQSLEKQQYYGNPRNHFWLIMSDIIGEPAPVDYKERLDWLLANRIGLWDAIASCERKGSLDSNIRNEVPNDFLALFTRYPQITHIVFNGAKAESVFIKKVGLSLLGERQHIRMPSTSPVPGRYIKTIAQKMEHWQIIREWLL</sequence>
<gene>
    <name evidence="2" type="ORF">BN1050_02712</name>
</gene>
<dbReference type="EMBL" id="LN483080">
    <property type="protein sequence ID" value="CEA05913.1"/>
    <property type="molecule type" value="Genomic_DNA"/>
</dbReference>
<evidence type="ECO:0000313" key="2">
    <source>
        <dbReference type="EMBL" id="CEA05913.1"/>
    </source>
</evidence>
<dbReference type="CDD" id="cd10032">
    <property type="entry name" value="UDG-F6_HDG"/>
    <property type="match status" value="1"/>
</dbReference>
<dbReference type="Pfam" id="PF03167">
    <property type="entry name" value="UDG"/>
    <property type="match status" value="1"/>
</dbReference>
<reference evidence="2" key="1">
    <citation type="submission" date="2014-07" db="EMBL/GenBank/DDBJ databases">
        <authorList>
            <person name="Urmite Genomes Urmite Genomes"/>
        </authorList>
    </citation>
    <scope>NUCLEOTIDE SEQUENCE</scope>
    <source>
        <strain evidence="2">13S34_air</strain>
    </source>
</reference>
<accession>A0A078MF19</accession>
<dbReference type="Gene3D" id="3.40.470.10">
    <property type="entry name" value="Uracil-DNA glycosylase-like domain"/>
    <property type="match status" value="1"/>
</dbReference>
<dbReference type="HOGENOM" id="CLU_094865_1_0_9"/>
<protein>
    <submittedName>
        <fullName evidence="2">Uracil DNA glycosylase superfamily protein</fullName>
    </submittedName>
</protein>